<evidence type="ECO:0000313" key="1">
    <source>
        <dbReference type="EMBL" id="QKY79996.1"/>
    </source>
</evidence>
<organism evidence="1 2">
    <name type="scientific">Gordonia phage Clawz</name>
    <dbReference type="NCBI Taxonomy" id="2743910"/>
    <lineage>
        <taxon>Viruses</taxon>
        <taxon>Duplodnaviria</taxon>
        <taxon>Heunggongvirae</taxon>
        <taxon>Uroviricota</taxon>
        <taxon>Caudoviricetes</taxon>
        <taxon>Clawzvirus</taxon>
        <taxon>Clawzvirus clawz</taxon>
    </lineage>
</organism>
<name>A0AAE7F850_9CAUD</name>
<dbReference type="Proteomes" id="UP000821895">
    <property type="component" value="Segment"/>
</dbReference>
<keyword evidence="2" id="KW-1185">Reference proteome</keyword>
<accession>A0AAE7F850</accession>
<protein>
    <submittedName>
        <fullName evidence="1">Uncharacterized protein</fullName>
    </submittedName>
</protein>
<dbReference type="KEGG" id="vg:77951840"/>
<dbReference type="GeneID" id="77951840"/>
<dbReference type="RefSeq" id="YP_010675513.1">
    <property type="nucleotide sequence ID" value="NC_071004.1"/>
</dbReference>
<proteinExistence type="predicted"/>
<reference evidence="1" key="1">
    <citation type="submission" date="2020-05" db="EMBL/GenBank/DDBJ databases">
        <authorList>
            <person name="Conneilly E.M."/>
            <person name="Corace M.L."/>
            <person name="Daly D."/>
            <person name="Dejene M.A."/>
            <person name="Deng Y."/>
            <person name="Kelly J.M."/>
            <person name="Masiello C.S."/>
            <person name="McDonough D."/>
            <person name="Musser E."/>
            <person name="Pecorale A.L."/>
            <person name="Ray R.F."/>
            <person name="Regan I.M."/>
            <person name="Shedd N.A."/>
            <person name="Tatone J.R."/>
            <person name="Tocci C.W."/>
            <person name="Zarate C.M."/>
            <person name="Whitefleet-Smith J.L."/>
            <person name="Garlena R.A."/>
            <person name="Russell D.A."/>
            <person name="Pope W.H."/>
            <person name="Jacobs-Sera D."/>
            <person name="Hatfull G.F."/>
        </authorList>
    </citation>
    <scope>NUCLEOTIDE SEQUENCE</scope>
</reference>
<evidence type="ECO:0000313" key="2">
    <source>
        <dbReference type="Proteomes" id="UP000821895"/>
    </source>
</evidence>
<gene>
    <name evidence="1" type="primary">84</name>
    <name evidence="1" type="ORF">SEA_CLAWZ_84</name>
</gene>
<sequence>MSDEMKAEVITQYALQSPNGRWVTNPNPESRGELSLDPEKAYAFSDSAAAEVSRRTYSEHLRQKGGTGMFRLMRREVTVLRPMYECVDVVAAIPEEEF</sequence>
<dbReference type="EMBL" id="MT498058">
    <property type="protein sequence ID" value="QKY79996.1"/>
    <property type="molecule type" value="Genomic_DNA"/>
</dbReference>